<protein>
    <recommendedName>
        <fullName evidence="1">IraD/Gp25-like domain-containing protein</fullName>
    </recommendedName>
</protein>
<name>A0A6S6SM83_9GAMM</name>
<gene>
    <name evidence="2" type="ORF">HELGO_WM12168</name>
</gene>
<proteinExistence type="predicted"/>
<dbReference type="Gene3D" id="3.10.450.40">
    <property type="match status" value="1"/>
</dbReference>
<organism evidence="2">
    <name type="scientific">uncultured Thiotrichaceae bacterium</name>
    <dbReference type="NCBI Taxonomy" id="298394"/>
    <lineage>
        <taxon>Bacteria</taxon>
        <taxon>Pseudomonadati</taxon>
        <taxon>Pseudomonadota</taxon>
        <taxon>Gammaproteobacteria</taxon>
        <taxon>Thiotrichales</taxon>
        <taxon>Thiotrichaceae</taxon>
        <taxon>environmental samples</taxon>
    </lineage>
</organism>
<dbReference type="AlphaFoldDB" id="A0A6S6SM83"/>
<dbReference type="EMBL" id="CACVAY010000030">
    <property type="protein sequence ID" value="CAA6806376.1"/>
    <property type="molecule type" value="Genomic_DNA"/>
</dbReference>
<dbReference type="Pfam" id="PF04965">
    <property type="entry name" value="GPW_gp25"/>
    <property type="match status" value="1"/>
</dbReference>
<reference evidence="2" key="1">
    <citation type="submission" date="2020-01" db="EMBL/GenBank/DDBJ databases">
        <authorList>
            <person name="Meier V. D."/>
            <person name="Meier V D."/>
        </authorList>
    </citation>
    <scope>NUCLEOTIDE SEQUENCE</scope>
    <source>
        <strain evidence="2">HLG_WM_MAG_07</strain>
    </source>
</reference>
<feature type="domain" description="IraD/Gp25-like" evidence="1">
    <location>
        <begin position="37"/>
        <end position="123"/>
    </location>
</feature>
<evidence type="ECO:0000259" key="1">
    <source>
        <dbReference type="Pfam" id="PF04965"/>
    </source>
</evidence>
<dbReference type="InterPro" id="IPR007048">
    <property type="entry name" value="IraD/Gp25-like"/>
</dbReference>
<sequence>MNQLNGWSFTLSQTNKQQQMNGLCITPQGKPAMVSNTALIKQSIQILLSTSPGERVMRPEYGCKLDKLVFAKNDDTTAGLAIHYVSQALALWEPRIDVLDIDATSHPHQPELLEIQLKYRIKSSYEDDHLNYLYHLEGESV</sequence>
<accession>A0A6S6SM83</accession>
<evidence type="ECO:0000313" key="2">
    <source>
        <dbReference type="EMBL" id="CAA6806376.1"/>
    </source>
</evidence>
<dbReference type="SUPFAM" id="SSF160719">
    <property type="entry name" value="gpW/gp25-like"/>
    <property type="match status" value="1"/>
</dbReference>